<dbReference type="InterPro" id="IPR045063">
    <property type="entry name" value="Dynamin_N"/>
</dbReference>
<feature type="compositionally biased region" description="Low complexity" evidence="6">
    <location>
        <begin position="41"/>
        <end position="57"/>
    </location>
</feature>
<organism evidence="8 10">
    <name type="scientific">Adineta steineri</name>
    <dbReference type="NCBI Taxonomy" id="433720"/>
    <lineage>
        <taxon>Eukaryota</taxon>
        <taxon>Metazoa</taxon>
        <taxon>Spiralia</taxon>
        <taxon>Gnathifera</taxon>
        <taxon>Rotifera</taxon>
        <taxon>Eurotatoria</taxon>
        <taxon>Bdelloidea</taxon>
        <taxon>Adinetida</taxon>
        <taxon>Adinetidae</taxon>
        <taxon>Adineta</taxon>
    </lineage>
</organism>
<feature type="compositionally biased region" description="Polar residues" evidence="6">
    <location>
        <begin position="10"/>
        <end position="32"/>
    </location>
</feature>
<evidence type="ECO:0000256" key="1">
    <source>
        <dbReference type="ARBA" id="ARBA00004370"/>
    </source>
</evidence>
<dbReference type="AlphaFoldDB" id="A0A815CIY8"/>
<evidence type="ECO:0000256" key="3">
    <source>
        <dbReference type="ARBA" id="ARBA00022801"/>
    </source>
</evidence>
<protein>
    <recommendedName>
        <fullName evidence="7">Dynamin N-terminal domain-containing protein</fullName>
    </recommendedName>
</protein>
<evidence type="ECO:0000259" key="7">
    <source>
        <dbReference type="Pfam" id="PF00350"/>
    </source>
</evidence>
<proteinExistence type="predicted"/>
<comment type="subcellular location">
    <subcellularLocation>
        <location evidence="1">Membrane</location>
    </subcellularLocation>
</comment>
<dbReference type="Pfam" id="PF00350">
    <property type="entry name" value="Dynamin_N"/>
    <property type="match status" value="1"/>
</dbReference>
<dbReference type="Proteomes" id="UP000663860">
    <property type="component" value="Unassembled WGS sequence"/>
</dbReference>
<reference evidence="8" key="1">
    <citation type="submission" date="2021-02" db="EMBL/GenBank/DDBJ databases">
        <authorList>
            <person name="Nowell W R."/>
        </authorList>
    </citation>
    <scope>NUCLEOTIDE SEQUENCE</scope>
</reference>
<dbReference type="GO" id="GO:0005525">
    <property type="term" value="F:GTP binding"/>
    <property type="evidence" value="ECO:0007669"/>
    <property type="project" value="UniProtKB-KW"/>
</dbReference>
<evidence type="ECO:0000256" key="5">
    <source>
        <dbReference type="ARBA" id="ARBA00023136"/>
    </source>
</evidence>
<dbReference type="GO" id="GO:0007005">
    <property type="term" value="P:mitochondrion organization"/>
    <property type="evidence" value="ECO:0007669"/>
    <property type="project" value="UniProtKB-ARBA"/>
</dbReference>
<keyword evidence="5" id="KW-0472">Membrane</keyword>
<evidence type="ECO:0000256" key="4">
    <source>
        <dbReference type="ARBA" id="ARBA00023134"/>
    </source>
</evidence>
<accession>A0A815CIY8</accession>
<dbReference type="PANTHER" id="PTHR10465">
    <property type="entry name" value="TRANSMEMBRANE GTPASE FZO1"/>
    <property type="match status" value="1"/>
</dbReference>
<dbReference type="InterPro" id="IPR027094">
    <property type="entry name" value="Mitofusin_fam"/>
</dbReference>
<evidence type="ECO:0000313" key="9">
    <source>
        <dbReference type="EMBL" id="CAF3519700.1"/>
    </source>
</evidence>
<evidence type="ECO:0000256" key="6">
    <source>
        <dbReference type="SAM" id="MobiDB-lite"/>
    </source>
</evidence>
<dbReference type="SUPFAM" id="SSF52540">
    <property type="entry name" value="P-loop containing nucleoside triphosphate hydrolases"/>
    <property type="match status" value="1"/>
</dbReference>
<feature type="domain" description="Dynamin N-terminal" evidence="7">
    <location>
        <begin position="241"/>
        <end position="457"/>
    </location>
</feature>
<dbReference type="Gene3D" id="3.40.50.300">
    <property type="entry name" value="P-loop containing nucleotide triphosphate hydrolases"/>
    <property type="match status" value="1"/>
</dbReference>
<dbReference type="InterPro" id="IPR027417">
    <property type="entry name" value="P-loop_NTPase"/>
</dbReference>
<comment type="caution">
    <text evidence="8">The sequence shown here is derived from an EMBL/GenBank/DDBJ whole genome shotgun (WGS) entry which is preliminary data.</text>
</comment>
<dbReference type="EMBL" id="CAJNOE010000597">
    <property type="protein sequence ID" value="CAF1284380.1"/>
    <property type="molecule type" value="Genomic_DNA"/>
</dbReference>
<evidence type="ECO:0000313" key="10">
    <source>
        <dbReference type="Proteomes" id="UP000663860"/>
    </source>
</evidence>
<keyword evidence="3" id="KW-0378">Hydrolase</keyword>
<dbReference type="GO" id="GO:0003924">
    <property type="term" value="F:GTPase activity"/>
    <property type="evidence" value="ECO:0007669"/>
    <property type="project" value="InterPro"/>
</dbReference>
<dbReference type="EMBL" id="CAJOBB010000029">
    <property type="protein sequence ID" value="CAF3519700.1"/>
    <property type="molecule type" value="Genomic_DNA"/>
</dbReference>
<feature type="region of interest" description="Disordered" evidence="6">
    <location>
        <begin position="1"/>
        <end position="67"/>
    </location>
</feature>
<dbReference type="Proteomes" id="UP000663868">
    <property type="component" value="Unassembled WGS sequence"/>
</dbReference>
<dbReference type="GO" id="GO:0016020">
    <property type="term" value="C:membrane"/>
    <property type="evidence" value="ECO:0007669"/>
    <property type="project" value="UniProtKB-SubCell"/>
</dbReference>
<keyword evidence="4" id="KW-0342">GTP-binding</keyword>
<feature type="compositionally biased region" description="Polar residues" evidence="6">
    <location>
        <begin position="58"/>
        <end position="67"/>
    </location>
</feature>
<gene>
    <name evidence="8" type="ORF">IZO911_LOCUS33152</name>
    <name evidence="9" type="ORF">KXQ929_LOCUS1084</name>
</gene>
<evidence type="ECO:0000313" key="8">
    <source>
        <dbReference type="EMBL" id="CAF1284380.1"/>
    </source>
</evidence>
<name>A0A815CIY8_9BILA</name>
<dbReference type="PANTHER" id="PTHR10465:SF0">
    <property type="entry name" value="SARCALUMENIN"/>
    <property type="match status" value="1"/>
</dbReference>
<sequence length="817" mass="94279">MPWKSKSHQSDNASASNGLNSKQDNVSNSSPLVETRSDTASHGSTTSQNSSSTTHPSAQQWSYQRGAQSATTAAKQIEDDMREVRNIIANYSIEPLEILHLVDRWLQQLVDEFFEQRDHFKYVLYESWQNQELPNIQYDNNDPIRQIYAANKELEKARDNVLSHKSFNDLNSYLAQADEQAIDEMKEKFNSLIGQYDQVLQYLEVIDKQINTTIGGDNYISDIRSKLSTLKRLNNKESHTICIVGLEKAGKSTFINALLGFELLPIASERCTQIRTVLKPTLGNNDQQLFATATFYDDQEFQVFFSKMTKKTDENEAHLTQRKEAVLQKRESLKAKFPAEYFRVQSSSNVERERSDIIKRLNEYITGELYVNIIKEVAIYTDKLPGKNYELLDVPGFDSPIKEHRDAGLQAIKSADAFLFLTSGQQPSLTEPQITLLQEIQQNHFEAMQRAFGIITKLDLCQTATICHEHYRKTCAELIDKRFKPERIFAACPRIQIIDENSEEYQVIDRKLNSFGDDLAEGFNRSKEALDKFIKYELPKTHLKQLIDLGRTRLVRLVMERLNRIKEKQLLPSNLANVSIDEYIKQQNTENWDHLYYEGIFQPVFDEANTWHATIVTKNRAEFIDDVHQKFRDSFLDLTKEFVQRKFPIEKLVLEKYNAAKLQLNVHPVDTEIRARLSIELEKLVNQTSDILAEYLYHKYVSEMENLLNNICLQSQDLYCTKLTLEKCIIETHALVLRICRPVIMATLRYSYIDLTVKQDAIHELLCIAPIVAFNIANRPKPDTDGDLLGSQIQACAEFLADKTTTSSWAIRTLFRK</sequence>
<evidence type="ECO:0000256" key="2">
    <source>
        <dbReference type="ARBA" id="ARBA00022741"/>
    </source>
</evidence>
<keyword evidence="2" id="KW-0547">Nucleotide-binding</keyword>